<accession>A0ABU5N1Z0</accession>
<dbReference type="PANTHER" id="PTHR36971">
    <property type="entry name" value="UNNAMED PRODUCT"/>
    <property type="match status" value="1"/>
</dbReference>
<proteinExistence type="predicted"/>
<dbReference type="PANTHER" id="PTHR36971:SF1">
    <property type="entry name" value="METHYLTRANSFERASE DOMAIN-CONTAINING PROTEIN"/>
    <property type="match status" value="1"/>
</dbReference>
<dbReference type="Proteomes" id="UP001290861">
    <property type="component" value="Unassembled WGS sequence"/>
</dbReference>
<name>A0ABU5N1Z0_9BACT</name>
<evidence type="ECO:0000313" key="1">
    <source>
        <dbReference type="EMBL" id="MDZ8120432.1"/>
    </source>
</evidence>
<gene>
    <name evidence="1" type="ORF">P9H32_17525</name>
</gene>
<keyword evidence="2" id="KW-1185">Reference proteome</keyword>
<dbReference type="RefSeq" id="WP_322610205.1">
    <property type="nucleotide sequence ID" value="NZ_JARVCO010000012.1"/>
</dbReference>
<reference evidence="1 2" key="1">
    <citation type="journal article" date="2024" name="Appl. Environ. Microbiol.">
        <title>Pontiella agarivorans sp. nov., a novel marine anaerobic bacterium capable of degrading macroalgal polysaccharides and fixing nitrogen.</title>
        <authorList>
            <person name="Liu N."/>
            <person name="Kivenson V."/>
            <person name="Peng X."/>
            <person name="Cui Z."/>
            <person name="Lankiewicz T.S."/>
            <person name="Gosselin K.M."/>
            <person name="English C.J."/>
            <person name="Blair E.M."/>
            <person name="O'Malley M.A."/>
            <person name="Valentine D.L."/>
        </authorList>
    </citation>
    <scope>NUCLEOTIDE SEQUENCE [LARGE SCALE GENOMIC DNA]</scope>
    <source>
        <strain evidence="1 2">NLcol2</strain>
    </source>
</reference>
<protein>
    <recommendedName>
        <fullName evidence="3">Methyltransferase</fullName>
    </recommendedName>
</protein>
<evidence type="ECO:0000313" key="2">
    <source>
        <dbReference type="Proteomes" id="UP001290861"/>
    </source>
</evidence>
<organism evidence="1 2">
    <name type="scientific">Pontiella agarivorans</name>
    <dbReference type="NCBI Taxonomy" id="3038953"/>
    <lineage>
        <taxon>Bacteria</taxon>
        <taxon>Pseudomonadati</taxon>
        <taxon>Kiritimatiellota</taxon>
        <taxon>Kiritimatiellia</taxon>
        <taxon>Kiritimatiellales</taxon>
        <taxon>Pontiellaceae</taxon>
        <taxon>Pontiella</taxon>
    </lineage>
</organism>
<evidence type="ECO:0008006" key="3">
    <source>
        <dbReference type="Google" id="ProtNLM"/>
    </source>
</evidence>
<dbReference type="EMBL" id="JARVCO010000012">
    <property type="protein sequence ID" value="MDZ8120432.1"/>
    <property type="molecule type" value="Genomic_DNA"/>
</dbReference>
<sequence length="177" mass="20303">MGRKKFHGDPARFDVLAEFVYDRFGSGIQYIADVAGGQGMLSRVLRKHYNYDAEVIDPRGWTMKGVPNREAEYLSSMADYYDLIIGLHCDEATRPVAESALIRPVLVIPCCNFWSKEKLGRDELVEAIEDYYVRHQVSFERITFNFKGPKNIGILSCPTKPSQERFKANNFETDHND</sequence>
<comment type="caution">
    <text evidence="1">The sequence shown here is derived from an EMBL/GenBank/DDBJ whole genome shotgun (WGS) entry which is preliminary data.</text>
</comment>